<sequence>MPRLYRSDDIGNGTLQLFVRGKWVDVVDIGQWDANDAMVTCRHLGFPNAVSGVAIPRLYRSDDIGNGTLQLFVRGKWVDVVDIGQWDANDAMVTCRHLGFPNAVSAWTLEMHVPVTAPGTVVNCQGSELSLSECEITIKWMTYTNYTGVTCDIAWTLEMHVPVTAPGTVVNCQGSELSLSECEIAVKWMTYTNYTGVTCDIDDCKPNPCQNGGLCEEGLNNYTCHCVGSFMGRQCEELVWFGLNDIVVEGNWVFVDGEPIGYSNWHWAWPKVDVNKNCGLL</sequence>
<dbReference type="SMART" id="SM00181">
    <property type="entry name" value="EGF"/>
    <property type="match status" value="1"/>
</dbReference>
<organism evidence="10 11">
    <name type="scientific">Saccoglossus kowalevskii</name>
    <name type="common">Acorn worm</name>
    <dbReference type="NCBI Taxonomy" id="10224"/>
    <lineage>
        <taxon>Eukaryota</taxon>
        <taxon>Metazoa</taxon>
        <taxon>Hemichordata</taxon>
        <taxon>Enteropneusta</taxon>
        <taxon>Harrimaniidae</taxon>
        <taxon>Saccoglossus</taxon>
    </lineage>
</organism>
<dbReference type="SUPFAM" id="SSF56487">
    <property type="entry name" value="SRCR-like"/>
    <property type="match status" value="2"/>
</dbReference>
<dbReference type="GeneID" id="102800608"/>
<evidence type="ECO:0000259" key="9">
    <source>
        <dbReference type="PROSITE" id="PS50287"/>
    </source>
</evidence>
<gene>
    <name evidence="11" type="primary">LOC102800608</name>
</gene>
<proteinExistence type="predicted"/>
<keyword evidence="1" id="KW-0732">Signal</keyword>
<dbReference type="RefSeq" id="XP_006824069.1">
    <property type="nucleotide sequence ID" value="XM_006824006.1"/>
</dbReference>
<evidence type="ECO:0000313" key="11">
    <source>
        <dbReference type="RefSeq" id="XP_006824069.1"/>
    </source>
</evidence>
<dbReference type="SMART" id="SM00179">
    <property type="entry name" value="EGF_CA"/>
    <property type="match status" value="1"/>
</dbReference>
<evidence type="ECO:0000256" key="5">
    <source>
        <dbReference type="PROSITE-ProRule" id="PRU00076"/>
    </source>
</evidence>
<dbReference type="PANTHER" id="PTHR19331:SF465">
    <property type="entry name" value="EGG PEPTIDE SPERACT RECEPTOR"/>
    <property type="match status" value="1"/>
</dbReference>
<keyword evidence="4" id="KW-0325">Glycoprotein</keyword>
<dbReference type="Gene3D" id="2.10.25.10">
    <property type="entry name" value="Laminin"/>
    <property type="match status" value="1"/>
</dbReference>
<accession>A0ABM0MVM8</accession>
<dbReference type="PANTHER" id="PTHR19331">
    <property type="entry name" value="SCAVENGER RECEPTOR DOMAIN-CONTAINING"/>
    <property type="match status" value="1"/>
</dbReference>
<evidence type="ECO:0000259" key="8">
    <source>
        <dbReference type="PROSITE" id="PS50041"/>
    </source>
</evidence>
<evidence type="ECO:0000256" key="4">
    <source>
        <dbReference type="ARBA" id="ARBA00023180"/>
    </source>
</evidence>
<dbReference type="InterPro" id="IPR016187">
    <property type="entry name" value="CTDL_fold"/>
</dbReference>
<keyword evidence="5" id="KW-0245">EGF-like domain</keyword>
<evidence type="ECO:0000259" key="7">
    <source>
        <dbReference type="PROSITE" id="PS50026"/>
    </source>
</evidence>
<evidence type="ECO:0000256" key="3">
    <source>
        <dbReference type="ARBA" id="ARBA00023157"/>
    </source>
</evidence>
<dbReference type="InterPro" id="IPR000742">
    <property type="entry name" value="EGF"/>
</dbReference>
<dbReference type="PRINTS" id="PR00010">
    <property type="entry name" value="EGFBLOOD"/>
</dbReference>
<evidence type="ECO:0000313" key="10">
    <source>
        <dbReference type="Proteomes" id="UP000694865"/>
    </source>
</evidence>
<dbReference type="CDD" id="cd00054">
    <property type="entry name" value="EGF_CA"/>
    <property type="match status" value="1"/>
</dbReference>
<feature type="domain" description="EGF-like" evidence="7">
    <location>
        <begin position="200"/>
        <end position="236"/>
    </location>
</feature>
<feature type="domain" description="SRCR" evidence="9">
    <location>
        <begin position="56"/>
        <end position="152"/>
    </location>
</feature>
<feature type="disulfide bond" evidence="6">
    <location>
        <begin position="124"/>
        <end position="134"/>
    </location>
</feature>
<dbReference type="PROSITE" id="PS00022">
    <property type="entry name" value="EGF_1"/>
    <property type="match status" value="1"/>
</dbReference>
<protein>
    <submittedName>
        <fullName evidence="11">Deleted in malignant brain tumors 1 protein-like</fullName>
    </submittedName>
</protein>
<evidence type="ECO:0000256" key="1">
    <source>
        <dbReference type="ARBA" id="ARBA00022729"/>
    </source>
</evidence>
<feature type="domain" description="C-type lectin" evidence="8">
    <location>
        <begin position="239"/>
        <end position="281"/>
    </location>
</feature>
<dbReference type="Proteomes" id="UP000694865">
    <property type="component" value="Unplaced"/>
</dbReference>
<dbReference type="Gene3D" id="3.10.100.10">
    <property type="entry name" value="Mannose-Binding Protein A, subunit A"/>
    <property type="match status" value="1"/>
</dbReference>
<dbReference type="SUPFAM" id="SSF56436">
    <property type="entry name" value="C-type lectin-like"/>
    <property type="match status" value="1"/>
</dbReference>
<keyword evidence="10" id="KW-1185">Reference proteome</keyword>
<dbReference type="SUPFAM" id="SSF57196">
    <property type="entry name" value="EGF/Laminin"/>
    <property type="match status" value="1"/>
</dbReference>
<dbReference type="PROSITE" id="PS50041">
    <property type="entry name" value="C_TYPE_LECTIN_2"/>
    <property type="match status" value="1"/>
</dbReference>
<dbReference type="Gene3D" id="3.10.250.10">
    <property type="entry name" value="SRCR-like domain"/>
    <property type="match status" value="2"/>
</dbReference>
<keyword evidence="2" id="KW-0677">Repeat</keyword>
<evidence type="ECO:0000256" key="2">
    <source>
        <dbReference type="ARBA" id="ARBA00022737"/>
    </source>
</evidence>
<dbReference type="InterPro" id="IPR016186">
    <property type="entry name" value="C-type_lectin-like/link_sf"/>
</dbReference>
<dbReference type="PROSITE" id="PS50287">
    <property type="entry name" value="SRCR_2"/>
    <property type="match status" value="2"/>
</dbReference>
<reference evidence="11" key="1">
    <citation type="submission" date="2025-08" db="UniProtKB">
        <authorList>
            <consortium name="RefSeq"/>
        </authorList>
    </citation>
    <scope>IDENTIFICATION</scope>
    <source>
        <tissue evidence="11">Testes</tissue>
    </source>
</reference>
<dbReference type="PROSITE" id="PS50026">
    <property type="entry name" value="EGF_3"/>
    <property type="match status" value="1"/>
</dbReference>
<feature type="domain" description="SRCR" evidence="9">
    <location>
        <begin position="2"/>
        <end position="51"/>
    </location>
</feature>
<dbReference type="InterPro" id="IPR036772">
    <property type="entry name" value="SRCR-like_dom_sf"/>
</dbReference>
<dbReference type="Pfam" id="PF00530">
    <property type="entry name" value="SRCR"/>
    <property type="match status" value="2"/>
</dbReference>
<keyword evidence="3 6" id="KW-1015">Disulfide bond</keyword>
<dbReference type="InterPro" id="IPR001881">
    <property type="entry name" value="EGF-like_Ca-bd_dom"/>
</dbReference>
<feature type="disulfide bond" evidence="5">
    <location>
        <begin position="226"/>
        <end position="235"/>
    </location>
</feature>
<dbReference type="SMART" id="SM00202">
    <property type="entry name" value="SR"/>
    <property type="match status" value="1"/>
</dbReference>
<comment type="caution">
    <text evidence="6">Lacks conserved residue(s) required for the propagation of feature annotation.</text>
</comment>
<dbReference type="Pfam" id="PF00008">
    <property type="entry name" value="EGF"/>
    <property type="match status" value="1"/>
</dbReference>
<evidence type="ECO:0000256" key="6">
    <source>
        <dbReference type="PROSITE-ProRule" id="PRU00196"/>
    </source>
</evidence>
<dbReference type="InterPro" id="IPR001304">
    <property type="entry name" value="C-type_lectin-like"/>
</dbReference>
<dbReference type="InterPro" id="IPR001190">
    <property type="entry name" value="SRCR"/>
</dbReference>
<name>A0ABM0MVM8_SACKO</name>